<proteinExistence type="predicted"/>
<dbReference type="PANTHER" id="PTHR30572">
    <property type="entry name" value="MEMBRANE COMPONENT OF TRANSPORTER-RELATED"/>
    <property type="match status" value="1"/>
</dbReference>
<dbReference type="InterPro" id="IPR025857">
    <property type="entry name" value="MacB_PCD"/>
</dbReference>
<comment type="caution">
    <text evidence="9">The sequence shown here is derived from an EMBL/GenBank/DDBJ whole genome shotgun (WGS) entry which is preliminary data.</text>
</comment>
<keyword evidence="10" id="KW-1185">Reference proteome</keyword>
<dbReference type="RefSeq" id="WP_146270871.1">
    <property type="nucleotide sequence ID" value="NZ_VOEI01000003.1"/>
</dbReference>
<dbReference type="Pfam" id="PF12704">
    <property type="entry name" value="MacB_PCD"/>
    <property type="match status" value="2"/>
</dbReference>
<dbReference type="OrthoDB" id="1451596at2"/>
<evidence type="ECO:0000256" key="1">
    <source>
        <dbReference type="ARBA" id="ARBA00004651"/>
    </source>
</evidence>
<evidence type="ECO:0000313" key="9">
    <source>
        <dbReference type="EMBL" id="TWR25934.1"/>
    </source>
</evidence>
<evidence type="ECO:0000256" key="6">
    <source>
        <dbReference type="SAM" id="Phobius"/>
    </source>
</evidence>
<keyword evidence="2" id="KW-1003">Cell membrane</keyword>
<feature type="domain" description="ABC3 transporter permease C-terminal" evidence="7">
    <location>
        <begin position="289"/>
        <end position="406"/>
    </location>
</feature>
<gene>
    <name evidence="9" type="ORF">FPZ42_09855</name>
</gene>
<keyword evidence="3 6" id="KW-0812">Transmembrane</keyword>
<dbReference type="InterPro" id="IPR050250">
    <property type="entry name" value="Macrolide_Exporter_MacB"/>
</dbReference>
<feature type="domain" description="MacB-like periplasmic core" evidence="8">
    <location>
        <begin position="462"/>
        <end position="638"/>
    </location>
</feature>
<feature type="transmembrane region" description="Helical" evidence="6">
    <location>
        <begin position="330"/>
        <end position="357"/>
    </location>
</feature>
<evidence type="ECO:0000259" key="7">
    <source>
        <dbReference type="Pfam" id="PF02687"/>
    </source>
</evidence>
<feature type="domain" description="MacB-like periplasmic core" evidence="8">
    <location>
        <begin position="20"/>
        <end position="236"/>
    </location>
</feature>
<evidence type="ECO:0000256" key="2">
    <source>
        <dbReference type="ARBA" id="ARBA00022475"/>
    </source>
</evidence>
<feature type="transmembrane region" description="Helical" evidence="6">
    <location>
        <begin position="377"/>
        <end position="401"/>
    </location>
</feature>
<feature type="transmembrane region" description="Helical" evidence="6">
    <location>
        <begin position="422"/>
        <end position="446"/>
    </location>
</feature>
<reference evidence="9 10" key="1">
    <citation type="submission" date="2019-07" db="EMBL/GenBank/DDBJ databases">
        <authorList>
            <person name="Kim J."/>
        </authorList>
    </citation>
    <scope>NUCLEOTIDE SEQUENCE [LARGE SCALE GENOMIC DNA]</scope>
    <source>
        <strain evidence="9 10">MJ1a</strain>
    </source>
</reference>
<feature type="transmembrane region" description="Helical" evidence="6">
    <location>
        <begin position="286"/>
        <end position="305"/>
    </location>
</feature>
<evidence type="ECO:0000313" key="10">
    <source>
        <dbReference type="Proteomes" id="UP000318010"/>
    </source>
</evidence>
<keyword evidence="4 6" id="KW-1133">Transmembrane helix</keyword>
<keyword evidence="5 6" id="KW-0472">Membrane</keyword>
<feature type="transmembrane region" description="Helical" evidence="6">
    <location>
        <begin position="718"/>
        <end position="739"/>
    </location>
</feature>
<dbReference type="AlphaFoldDB" id="A0A563U3L1"/>
<dbReference type="EMBL" id="VOEI01000003">
    <property type="protein sequence ID" value="TWR25934.1"/>
    <property type="molecule type" value="Genomic_DNA"/>
</dbReference>
<feature type="transmembrane region" description="Helical" evidence="6">
    <location>
        <begin position="21"/>
        <end position="43"/>
    </location>
</feature>
<evidence type="ECO:0000256" key="5">
    <source>
        <dbReference type="ARBA" id="ARBA00023136"/>
    </source>
</evidence>
<protein>
    <submittedName>
        <fullName evidence="9">FtsX-like permease family protein</fullName>
    </submittedName>
</protein>
<evidence type="ECO:0000259" key="8">
    <source>
        <dbReference type="Pfam" id="PF12704"/>
    </source>
</evidence>
<evidence type="ECO:0000256" key="3">
    <source>
        <dbReference type="ARBA" id="ARBA00022692"/>
    </source>
</evidence>
<dbReference type="GO" id="GO:0022857">
    <property type="term" value="F:transmembrane transporter activity"/>
    <property type="evidence" value="ECO:0007669"/>
    <property type="project" value="TreeGrafter"/>
</dbReference>
<dbReference type="PROSITE" id="PS51257">
    <property type="entry name" value="PROKAR_LIPOPROTEIN"/>
    <property type="match status" value="1"/>
</dbReference>
<sequence length="798" mass="88933">MIKNYFKIAWRNLWKNKVSSVINIVGLAVGMAACIVILLFVAYEKSFDNFHGDNIVRISEVQKFPGMAASQKVGLSMFPMGPSLKADFPEVQQFTRVKWDKKYQMTNRDKRVFLPQVFAVDSSFLKIFNFKVLKGNAQDALEKPNSIAITQETAQKLFGNENPIGKTINHYGGDTINFMVTAVMANCPKNSQLQFDALYSLAGIHQKWMDNWGGNWLNTYLKLTPGTKLTAFEGKMPAFLKKHMKGDGWKYYELFYLPLKDIHAASADIGLDYLNYQKFDRKATNLFALIALIVLAIACVNSMNLSTARSADRAREVGIRKSIGANRPQLAIQFLAETVLLSLLALVLAIVLVEISLPLVNNLSQRELSLNITGNPGFIFLLIAGALFVGIISGIYPAVFLSSFQPVKVLKGSVETGKNKGALRNVLVVAQFTSAVFLMIATVFVIKQLRFMQDKDPGFTRDQIVNIPLDNISGRNYELFKQQLLGNTLVADVTGSQDQLGSHLDQNGVSFKYNNDALRELAATQLVVDDNYLRTYNIKMVEGKNFSSEKSANGHQYIVNESMAKELLKDHPKAPLSSLIGQRFGYDSLGVITGIAKDFNFNSLHYKVENLFIVNQDQWGFNTVSVKLKAGKSKEALEYIKATWKKINPDYPFEYQFLDDHFAEVYQADTQVSKIVGVLAVLAIMISCLGLFGLASFSAEKRIKEIGVRKVLGASVKSIVVLLTSHFVKLVLIANLIAWPLAWYAVNHWLQSFAFRINVTWGAFAIVALSSLFIAVATISYQSIKAAIVNPVKSLRNE</sequence>
<dbReference type="GO" id="GO:0005886">
    <property type="term" value="C:plasma membrane"/>
    <property type="evidence" value="ECO:0007669"/>
    <property type="project" value="UniProtKB-SubCell"/>
</dbReference>
<accession>A0A563U3L1</accession>
<feature type="transmembrane region" description="Helical" evidence="6">
    <location>
        <begin position="759"/>
        <end position="781"/>
    </location>
</feature>
<dbReference type="Proteomes" id="UP000318010">
    <property type="component" value="Unassembled WGS sequence"/>
</dbReference>
<dbReference type="InterPro" id="IPR003838">
    <property type="entry name" value="ABC3_permease_C"/>
</dbReference>
<feature type="transmembrane region" description="Helical" evidence="6">
    <location>
        <begin position="675"/>
        <end position="697"/>
    </location>
</feature>
<dbReference type="PANTHER" id="PTHR30572:SF18">
    <property type="entry name" value="ABC-TYPE MACROLIDE FAMILY EXPORT SYSTEM PERMEASE COMPONENT 2"/>
    <property type="match status" value="1"/>
</dbReference>
<comment type="subcellular location">
    <subcellularLocation>
        <location evidence="1">Cell membrane</location>
        <topology evidence="1">Multi-pass membrane protein</topology>
    </subcellularLocation>
</comment>
<name>A0A563U3L1_9SPHI</name>
<organism evidence="9 10">
    <name type="scientific">Mucilaginibacter achroorhodeus</name>
    <dbReference type="NCBI Taxonomy" id="2599294"/>
    <lineage>
        <taxon>Bacteria</taxon>
        <taxon>Pseudomonadati</taxon>
        <taxon>Bacteroidota</taxon>
        <taxon>Sphingobacteriia</taxon>
        <taxon>Sphingobacteriales</taxon>
        <taxon>Sphingobacteriaceae</taxon>
        <taxon>Mucilaginibacter</taxon>
    </lineage>
</organism>
<evidence type="ECO:0000256" key="4">
    <source>
        <dbReference type="ARBA" id="ARBA00022989"/>
    </source>
</evidence>
<dbReference type="Pfam" id="PF02687">
    <property type="entry name" value="FtsX"/>
    <property type="match status" value="2"/>
</dbReference>
<feature type="domain" description="ABC3 transporter permease C-terminal" evidence="7">
    <location>
        <begin position="678"/>
        <end position="791"/>
    </location>
</feature>